<dbReference type="FunFam" id="3.40.30.10:FF:000116">
    <property type="entry name" value="Thiol:disulfide interchange protein DsbD"/>
    <property type="match status" value="1"/>
</dbReference>
<evidence type="ECO:0000256" key="8">
    <source>
        <dbReference type="ARBA" id="ARBA00022748"/>
    </source>
</evidence>
<dbReference type="GO" id="GO:0017004">
    <property type="term" value="P:cytochrome complex assembly"/>
    <property type="evidence" value="ECO:0007669"/>
    <property type="project" value="UniProtKB-UniRule"/>
</dbReference>
<keyword evidence="5 18" id="KW-0997">Cell inner membrane</keyword>
<comment type="catalytic activity">
    <reaction evidence="17 18">
        <text>[protein]-dithiol + NADP(+) = [protein]-disulfide + NADPH + H(+)</text>
        <dbReference type="Rhea" id="RHEA:18753"/>
        <dbReference type="Rhea" id="RHEA-COMP:10593"/>
        <dbReference type="Rhea" id="RHEA-COMP:10594"/>
        <dbReference type="ChEBI" id="CHEBI:15378"/>
        <dbReference type="ChEBI" id="CHEBI:29950"/>
        <dbReference type="ChEBI" id="CHEBI:50058"/>
        <dbReference type="ChEBI" id="CHEBI:57783"/>
        <dbReference type="ChEBI" id="CHEBI:58349"/>
        <dbReference type="EC" id="1.8.1.8"/>
    </reaction>
</comment>
<organism evidence="20">
    <name type="scientific">Xenorhabdus szentirmaii</name>
    <dbReference type="NCBI Taxonomy" id="290112"/>
    <lineage>
        <taxon>Bacteria</taxon>
        <taxon>Pseudomonadati</taxon>
        <taxon>Pseudomonadota</taxon>
        <taxon>Gammaproteobacteria</taxon>
        <taxon>Enterobacterales</taxon>
        <taxon>Morganellaceae</taxon>
        <taxon>Xenorhabdus</taxon>
    </lineage>
</organism>
<feature type="transmembrane region" description="Helical" evidence="18">
    <location>
        <begin position="234"/>
        <end position="258"/>
    </location>
</feature>
<dbReference type="Pfam" id="PF11412">
    <property type="entry name" value="DsbD_N"/>
    <property type="match status" value="1"/>
</dbReference>
<dbReference type="EC" id="1.8.1.8" evidence="18"/>
<sequence precursor="true">MMKRILMLFLLFSGIALSPIPIQANALFEQQKQSLYLPADQAFMFDFQQQGNKLTLTWDIKPGYYLYRKQFKITSAQASLGQISYAEGVEHEDEFFGKSEVYFQSARIDVPILSATNDATLDVIYQGCAEAGYCYPPETLSVPLHAVAAESPVTTPQTEVSATAPLQQTLQQPLQQKLQQKESQTRSHDAPFSPLWALLIGIGIAFTPCILPMYPLISSIILGQKRPESLKRIFWLALSYVQGMALTYTLLGLVVAAAGLQFQAALQNPYILVGLSVLFILLSLSMFGLFTLQLPSSVQTRLVDWSNQQKSGSYIGVFMMGALAGLIASPCTTAPLSAILLYIAQSGDTWVGGLTLYLYALGMGIPLIAVTLFGHKLLPRSGPWMQYVKEVFGFVILALPIFLLERVLGDTWGIRLWSMLAIAFLIWAFALTLNSKNGWIRTLQIILLALALIASRPLQDWAWGYSATEQQKVSLEFRQIRDWQELSQILAENHHQPIMLDLYADWCVACKEFEKYTFSDPQVQQQLSQFLLLQADVTNNGPKQKELLQELKVLGLPTILFFDTQGKELPHSRVNGFMKAAAFSQHIQQLHPMDFKLHPGGRE</sequence>
<keyword evidence="8 18" id="KW-0201">Cytochrome c-type biogenesis</keyword>
<keyword evidence="3 18" id="KW-0813">Transport</keyword>
<keyword evidence="6 18" id="KW-0812">Transmembrane</keyword>
<dbReference type="Proteomes" id="UP001193920">
    <property type="component" value="Unassembled WGS sequence"/>
</dbReference>
<dbReference type="GO" id="GO:0009055">
    <property type="term" value="F:electron transfer activity"/>
    <property type="evidence" value="ECO:0007669"/>
    <property type="project" value="UniProtKB-UniRule"/>
</dbReference>
<dbReference type="HAMAP" id="MF_00399">
    <property type="entry name" value="DbsD"/>
    <property type="match status" value="1"/>
</dbReference>
<dbReference type="InterPro" id="IPR036249">
    <property type="entry name" value="Thioredoxin-like_sf"/>
</dbReference>
<dbReference type="InterPro" id="IPR013766">
    <property type="entry name" value="Thioredoxin_domain"/>
</dbReference>
<evidence type="ECO:0000256" key="16">
    <source>
        <dbReference type="ARBA" id="ARBA00047388"/>
    </source>
</evidence>
<dbReference type="InterPro" id="IPR036929">
    <property type="entry name" value="DsbDN_sf"/>
</dbReference>
<feature type="transmembrane region" description="Helical" evidence="18">
    <location>
        <begin position="195"/>
        <end position="222"/>
    </location>
</feature>
<evidence type="ECO:0000256" key="4">
    <source>
        <dbReference type="ARBA" id="ARBA00022475"/>
    </source>
</evidence>
<reference evidence="20" key="1">
    <citation type="submission" date="2020-09" db="EMBL/GenBank/DDBJ databases">
        <authorList>
            <person name="Palma L."/>
            <person name="Caballero P."/>
            <person name="Berry C."/>
            <person name="Del Valle E."/>
        </authorList>
    </citation>
    <scope>NUCLEOTIDE SEQUENCE</scope>
    <source>
        <strain evidence="20">M</strain>
    </source>
</reference>
<dbReference type="GO" id="GO:0005886">
    <property type="term" value="C:plasma membrane"/>
    <property type="evidence" value="ECO:0007669"/>
    <property type="project" value="UniProtKB-SubCell"/>
</dbReference>
<comment type="similarity">
    <text evidence="2 18">Belongs to the thioredoxin family. DsbD subfamily.</text>
</comment>
<feature type="transmembrane region" description="Helical" evidence="18">
    <location>
        <begin position="313"/>
        <end position="344"/>
    </location>
</feature>
<feature type="domain" description="Thioredoxin" evidence="19">
    <location>
        <begin position="461"/>
        <end position="592"/>
    </location>
</feature>
<evidence type="ECO:0000256" key="7">
    <source>
        <dbReference type="ARBA" id="ARBA00022729"/>
    </source>
</evidence>
<dbReference type="GO" id="GO:0047134">
    <property type="term" value="F:protein-disulfide reductase [NAD(P)H] activity"/>
    <property type="evidence" value="ECO:0007669"/>
    <property type="project" value="UniProtKB-UniRule"/>
</dbReference>
<evidence type="ECO:0000256" key="10">
    <source>
        <dbReference type="ARBA" id="ARBA00022989"/>
    </source>
</evidence>
<dbReference type="RefSeq" id="WP_323869533.1">
    <property type="nucleotide sequence ID" value="NZ_JACXBF010000464.1"/>
</dbReference>
<feature type="transmembrane region" description="Helical" evidence="18">
    <location>
        <begin position="270"/>
        <end position="292"/>
    </location>
</feature>
<evidence type="ECO:0000256" key="17">
    <source>
        <dbReference type="ARBA" id="ARBA00047804"/>
    </source>
</evidence>
<feature type="disulfide bond" description="Redox-active" evidence="18">
    <location>
        <begin position="209"/>
        <end position="331"/>
    </location>
</feature>
<name>A0AAW3YZC6_9GAMM</name>
<evidence type="ECO:0000256" key="15">
    <source>
        <dbReference type="ARBA" id="ARBA00023284"/>
    </source>
</evidence>
<comment type="caution">
    <text evidence="20">The sequence shown here is derived from an EMBL/GenBank/DDBJ whole genome shotgun (WGS) entry which is preliminary data.</text>
</comment>
<dbReference type="InterPro" id="IPR028250">
    <property type="entry name" value="DsbDN"/>
</dbReference>
<dbReference type="NCBIfam" id="NF001419">
    <property type="entry name" value="PRK00293.1"/>
    <property type="match status" value="1"/>
</dbReference>
<keyword evidence="14 18" id="KW-1015">Disulfide bond</keyword>
<keyword evidence="15 18" id="KW-0676">Redox-active center</keyword>
<evidence type="ECO:0000256" key="3">
    <source>
        <dbReference type="ARBA" id="ARBA00022448"/>
    </source>
</evidence>
<keyword evidence="10 18" id="KW-1133">Transmembrane helix</keyword>
<dbReference type="Pfam" id="PF13899">
    <property type="entry name" value="Thioredoxin_7"/>
    <property type="match status" value="1"/>
</dbReference>
<dbReference type="GO" id="GO:0045454">
    <property type="term" value="P:cell redox homeostasis"/>
    <property type="evidence" value="ECO:0007669"/>
    <property type="project" value="TreeGrafter"/>
</dbReference>
<reference evidence="20" key="2">
    <citation type="journal article" date="2024" name="Toxins">
        <title>Genome Sequence Analysis of Native Xenorhabdus Strains Isolated from Entomopathogenic Nematodes in Argentina.</title>
        <authorList>
            <person name="Palma L."/>
            <person name="Frizzo L."/>
            <person name="Kaiser S."/>
            <person name="Berry C."/>
            <person name="Caballero P."/>
            <person name="Bode H.B."/>
            <person name="Del Valle E.E."/>
        </authorList>
    </citation>
    <scope>NUCLEOTIDE SEQUENCE</scope>
    <source>
        <strain evidence="20">M</strain>
    </source>
</reference>
<dbReference type="InterPro" id="IPR003834">
    <property type="entry name" value="Cyt_c_assmbl_TM_dom"/>
</dbReference>
<feature type="signal peptide" evidence="18">
    <location>
        <begin position="1"/>
        <end position="18"/>
    </location>
</feature>
<evidence type="ECO:0000256" key="1">
    <source>
        <dbReference type="ARBA" id="ARBA00004429"/>
    </source>
</evidence>
<feature type="disulfide bond" description="Redox-active" evidence="18">
    <location>
        <begin position="507"/>
        <end position="510"/>
    </location>
</feature>
<feature type="disulfide bond" description="Redox-active" evidence="18">
    <location>
        <begin position="128"/>
        <end position="134"/>
    </location>
</feature>
<comment type="catalytic activity">
    <reaction evidence="16 18">
        <text>[protein]-dithiol + NAD(+) = [protein]-disulfide + NADH + H(+)</text>
        <dbReference type="Rhea" id="RHEA:18749"/>
        <dbReference type="Rhea" id="RHEA-COMP:10593"/>
        <dbReference type="Rhea" id="RHEA-COMP:10594"/>
        <dbReference type="ChEBI" id="CHEBI:15378"/>
        <dbReference type="ChEBI" id="CHEBI:29950"/>
        <dbReference type="ChEBI" id="CHEBI:50058"/>
        <dbReference type="ChEBI" id="CHEBI:57540"/>
        <dbReference type="ChEBI" id="CHEBI:57945"/>
        <dbReference type="EC" id="1.8.1.8"/>
    </reaction>
</comment>
<evidence type="ECO:0000256" key="14">
    <source>
        <dbReference type="ARBA" id="ARBA00023157"/>
    </source>
</evidence>
<evidence type="ECO:0000256" key="9">
    <source>
        <dbReference type="ARBA" id="ARBA00022982"/>
    </source>
</evidence>
<keyword evidence="13 18" id="KW-0472">Membrane</keyword>
<dbReference type="AlphaFoldDB" id="A0AAW3YZC6"/>
<dbReference type="SUPFAM" id="SSF74863">
    <property type="entry name" value="Thiol:disulfide interchange protein DsbD, N-terminal domain (DsbD-alpha)"/>
    <property type="match status" value="1"/>
</dbReference>
<evidence type="ECO:0000256" key="18">
    <source>
        <dbReference type="HAMAP-Rule" id="MF_00399"/>
    </source>
</evidence>
<dbReference type="Gene3D" id="2.60.40.1250">
    <property type="entry name" value="Thiol:disulfide interchange protein DsbD, N-terminal domain"/>
    <property type="match status" value="1"/>
</dbReference>
<dbReference type="PANTHER" id="PTHR32234:SF0">
    <property type="entry name" value="THIOL:DISULFIDE INTERCHANGE PROTEIN DSBD"/>
    <property type="match status" value="1"/>
</dbReference>
<dbReference type="SUPFAM" id="SSF52833">
    <property type="entry name" value="Thioredoxin-like"/>
    <property type="match status" value="1"/>
</dbReference>
<dbReference type="Pfam" id="PF02683">
    <property type="entry name" value="DsbD_TM"/>
    <property type="match status" value="1"/>
</dbReference>
<comment type="subcellular location">
    <subcellularLocation>
        <location evidence="1 18">Cell inner membrane</location>
        <topology evidence="1 18">Multi-pass membrane protein</topology>
    </subcellularLocation>
</comment>
<dbReference type="PROSITE" id="PS51352">
    <property type="entry name" value="THIOREDOXIN_2"/>
    <property type="match status" value="1"/>
</dbReference>
<comment type="function">
    <text evidence="18">Required to facilitate the formation of correct disulfide bonds in some periplasmic proteins and for the assembly of the periplasmic c-type cytochromes. Acts by transferring electrons from cytoplasmic thioredoxin to the periplasm. This transfer involves a cascade of disulfide bond formation and reduction steps.</text>
</comment>
<evidence type="ECO:0000256" key="5">
    <source>
        <dbReference type="ARBA" id="ARBA00022519"/>
    </source>
</evidence>
<evidence type="ECO:0000256" key="2">
    <source>
        <dbReference type="ARBA" id="ARBA00007241"/>
    </source>
</evidence>
<dbReference type="PANTHER" id="PTHR32234">
    <property type="entry name" value="THIOL:DISULFIDE INTERCHANGE PROTEIN DSBD"/>
    <property type="match status" value="1"/>
</dbReference>
<feature type="transmembrane region" description="Helical" evidence="18">
    <location>
        <begin position="387"/>
        <end position="404"/>
    </location>
</feature>
<evidence type="ECO:0000256" key="13">
    <source>
        <dbReference type="ARBA" id="ARBA00023136"/>
    </source>
</evidence>
<keyword evidence="9 18" id="KW-0249">Electron transport</keyword>
<keyword evidence="7 18" id="KW-0732">Signal</keyword>
<evidence type="ECO:0000259" key="19">
    <source>
        <dbReference type="PROSITE" id="PS51352"/>
    </source>
</evidence>
<evidence type="ECO:0000256" key="6">
    <source>
        <dbReference type="ARBA" id="ARBA00022692"/>
    </source>
</evidence>
<feature type="transmembrane region" description="Helical" evidence="18">
    <location>
        <begin position="416"/>
        <end position="433"/>
    </location>
</feature>
<evidence type="ECO:0000313" key="20">
    <source>
        <dbReference type="EMBL" id="MBD2802142.1"/>
    </source>
</evidence>
<gene>
    <name evidence="18" type="primary">dsbD</name>
    <name evidence="20" type="ORF">ID854_17275</name>
</gene>
<proteinExistence type="inferred from homology"/>
<dbReference type="InterPro" id="IPR022910">
    <property type="entry name" value="Thiol_diS_interchange_DbsD"/>
</dbReference>
<keyword evidence="11 18" id="KW-0560">Oxidoreductase</keyword>
<dbReference type="Gene3D" id="3.40.30.10">
    <property type="entry name" value="Glutaredoxin"/>
    <property type="match status" value="1"/>
</dbReference>
<keyword evidence="12 18" id="KW-0520">NAD</keyword>
<evidence type="ECO:0000256" key="12">
    <source>
        <dbReference type="ARBA" id="ARBA00023027"/>
    </source>
</evidence>
<dbReference type="EMBL" id="JACXBF010000464">
    <property type="protein sequence ID" value="MBD2802142.1"/>
    <property type="molecule type" value="Genomic_DNA"/>
</dbReference>
<keyword evidence="4 18" id="KW-1003">Cell membrane</keyword>
<feature type="transmembrane region" description="Helical" evidence="18">
    <location>
        <begin position="356"/>
        <end position="375"/>
    </location>
</feature>
<dbReference type="InterPro" id="IPR017937">
    <property type="entry name" value="Thioredoxin_CS"/>
</dbReference>
<feature type="chain" id="PRO_5043063978" description="Thiol:disulfide interchange protein DsbD" evidence="18">
    <location>
        <begin position="19"/>
        <end position="603"/>
    </location>
</feature>
<evidence type="ECO:0000256" key="11">
    <source>
        <dbReference type="ARBA" id="ARBA00023002"/>
    </source>
</evidence>
<protein>
    <recommendedName>
        <fullName evidence="18">Thiol:disulfide interchange protein DsbD</fullName>
        <ecNumber evidence="18">1.8.1.8</ecNumber>
    </recommendedName>
    <alternativeName>
        <fullName evidence="18">Protein-disulfide reductase</fullName>
        <shortName evidence="18">Disulfide reductase</shortName>
    </alternativeName>
</protein>
<accession>A0AAW3YZC6</accession>
<dbReference type="PROSITE" id="PS00194">
    <property type="entry name" value="THIOREDOXIN_1"/>
    <property type="match status" value="1"/>
</dbReference>